<dbReference type="Gene3D" id="1.20.1250.20">
    <property type="entry name" value="MFS general substrate transporter like domains"/>
    <property type="match status" value="2"/>
</dbReference>
<dbReference type="Pfam" id="PF12832">
    <property type="entry name" value="MFS_1_like"/>
    <property type="match status" value="1"/>
</dbReference>
<keyword evidence="4" id="KW-0812">Transmembrane</keyword>
<accession>A0A7X5EZL4</accession>
<keyword evidence="5" id="KW-1133">Transmembrane helix</keyword>
<sequence length="388" mass="39870">MSSLTARSDRRALGLAAVIGSTFFLGLAHGIGYPLTAVSFDRWGAPGWLTGLAAGMPALAALVLLPFAPRLAFRLGLVPAMVGGCAIGLAGFVLMPLLPSVEAWLVLRFMMGIGLLFPWLLGETWINAAAEDASRGRVLSLYTVALFGGYGMGPVLLGQIGTDGMQPFLIAGSALLLAVLPLVAAASLAPRIDGHAGGNPSAVARLVPLGMSAALVAGTLEYAYIALLPSFAARLGLAEALGLGLVTAFLWGGVTLSFAFGWLADRMDRTRLMLWMLAAFPVVALVSGLATAMPGAALAATFLLGGLACAFYTLGLAILGERLRPQDLAPANAAFLVLYQVGTLAAPPVAGAAMDAWAPWGYLAAVIGFGLVALAAAIWLAGLERRRS</sequence>
<proteinExistence type="predicted"/>
<dbReference type="InterPro" id="IPR011701">
    <property type="entry name" value="MFS"/>
</dbReference>
<gene>
    <name evidence="7" type="ORF">GWI72_01710</name>
</gene>
<dbReference type="RefSeq" id="WP_161675174.1">
    <property type="nucleotide sequence ID" value="NZ_JAABLP010000002.1"/>
</dbReference>
<keyword evidence="6" id="KW-0472">Membrane</keyword>
<keyword evidence="8" id="KW-1185">Reference proteome</keyword>
<dbReference type="CDD" id="cd17477">
    <property type="entry name" value="MFS_YcaD_like"/>
    <property type="match status" value="1"/>
</dbReference>
<organism evidence="7 8">
    <name type="scientific">Pannonibacter tanglangensis</name>
    <dbReference type="NCBI Taxonomy" id="2750084"/>
    <lineage>
        <taxon>Bacteria</taxon>
        <taxon>Pseudomonadati</taxon>
        <taxon>Pseudomonadota</taxon>
        <taxon>Alphaproteobacteria</taxon>
        <taxon>Hyphomicrobiales</taxon>
        <taxon>Stappiaceae</taxon>
        <taxon>Pannonibacter</taxon>
    </lineage>
</organism>
<reference evidence="8" key="1">
    <citation type="submission" date="2020-01" db="EMBL/GenBank/DDBJ databases">
        <authorList>
            <person name="Fang Y."/>
            <person name="Sun R."/>
            <person name="Nie L."/>
            <person name="He J."/>
            <person name="Hao L."/>
            <person name="Wang L."/>
            <person name="Su S."/>
            <person name="Lv E."/>
            <person name="Zhang Z."/>
            <person name="Xie R."/>
            <person name="Liu H."/>
        </authorList>
    </citation>
    <scope>NUCLEOTIDE SEQUENCE [LARGE SCALE GENOMIC DNA]</scope>
    <source>
        <strain evidence="8">XCT-53</strain>
    </source>
</reference>
<dbReference type="Pfam" id="PF07690">
    <property type="entry name" value="MFS_1"/>
    <property type="match status" value="1"/>
</dbReference>
<keyword evidence="3" id="KW-1003">Cell membrane</keyword>
<dbReference type="PANTHER" id="PTHR23521">
    <property type="entry name" value="TRANSPORTER MFS SUPERFAMILY"/>
    <property type="match status" value="1"/>
</dbReference>
<dbReference type="PANTHER" id="PTHR23521:SF2">
    <property type="entry name" value="TRANSPORTER MFS SUPERFAMILY"/>
    <property type="match status" value="1"/>
</dbReference>
<evidence type="ECO:0000256" key="2">
    <source>
        <dbReference type="ARBA" id="ARBA00022448"/>
    </source>
</evidence>
<dbReference type="SUPFAM" id="SSF103473">
    <property type="entry name" value="MFS general substrate transporter"/>
    <property type="match status" value="1"/>
</dbReference>
<evidence type="ECO:0000256" key="3">
    <source>
        <dbReference type="ARBA" id="ARBA00022475"/>
    </source>
</evidence>
<dbReference type="Proteomes" id="UP000586722">
    <property type="component" value="Unassembled WGS sequence"/>
</dbReference>
<evidence type="ECO:0000313" key="8">
    <source>
        <dbReference type="Proteomes" id="UP000586722"/>
    </source>
</evidence>
<dbReference type="InterPro" id="IPR036259">
    <property type="entry name" value="MFS_trans_sf"/>
</dbReference>
<keyword evidence="2" id="KW-0813">Transport</keyword>
<dbReference type="GO" id="GO:0005886">
    <property type="term" value="C:plasma membrane"/>
    <property type="evidence" value="ECO:0007669"/>
    <property type="project" value="UniProtKB-SubCell"/>
</dbReference>
<dbReference type="EMBL" id="JAABLQ010000001">
    <property type="protein sequence ID" value="NBN76978.1"/>
    <property type="molecule type" value="Genomic_DNA"/>
</dbReference>
<dbReference type="InterPro" id="IPR024989">
    <property type="entry name" value="MFS_assoc_dom"/>
</dbReference>
<comment type="caution">
    <text evidence="7">The sequence shown here is derived from an EMBL/GenBank/DDBJ whole genome shotgun (WGS) entry which is preliminary data.</text>
</comment>
<evidence type="ECO:0000256" key="1">
    <source>
        <dbReference type="ARBA" id="ARBA00004651"/>
    </source>
</evidence>
<protein>
    <submittedName>
        <fullName evidence="7">MFS transporter</fullName>
    </submittedName>
</protein>
<evidence type="ECO:0000313" key="7">
    <source>
        <dbReference type="EMBL" id="NBN76978.1"/>
    </source>
</evidence>
<comment type="subcellular location">
    <subcellularLocation>
        <location evidence="1">Cell membrane</location>
        <topology evidence="1">Multi-pass membrane protein</topology>
    </subcellularLocation>
</comment>
<dbReference type="InterPro" id="IPR047200">
    <property type="entry name" value="MFS_YcaD-like"/>
</dbReference>
<dbReference type="InterPro" id="IPR020846">
    <property type="entry name" value="MFS_dom"/>
</dbReference>
<dbReference type="GO" id="GO:0022857">
    <property type="term" value="F:transmembrane transporter activity"/>
    <property type="evidence" value="ECO:0007669"/>
    <property type="project" value="InterPro"/>
</dbReference>
<name>A0A7X5EZL4_9HYPH</name>
<evidence type="ECO:0000256" key="4">
    <source>
        <dbReference type="ARBA" id="ARBA00022692"/>
    </source>
</evidence>
<dbReference type="AlphaFoldDB" id="A0A7X5EZL4"/>
<dbReference type="PROSITE" id="PS50850">
    <property type="entry name" value="MFS"/>
    <property type="match status" value="1"/>
</dbReference>
<evidence type="ECO:0000256" key="6">
    <source>
        <dbReference type="ARBA" id="ARBA00023136"/>
    </source>
</evidence>
<evidence type="ECO:0000256" key="5">
    <source>
        <dbReference type="ARBA" id="ARBA00022989"/>
    </source>
</evidence>